<feature type="chain" id="PRO_5020916549" evidence="1">
    <location>
        <begin position="19"/>
        <end position="377"/>
    </location>
</feature>
<organism evidence="2 3">
    <name type="scientific">Pseudoxanthomonas composti</name>
    <dbReference type="NCBI Taxonomy" id="2137479"/>
    <lineage>
        <taxon>Bacteria</taxon>
        <taxon>Pseudomonadati</taxon>
        <taxon>Pseudomonadota</taxon>
        <taxon>Gammaproteobacteria</taxon>
        <taxon>Lysobacterales</taxon>
        <taxon>Lysobacteraceae</taxon>
        <taxon>Pseudoxanthomonas</taxon>
    </lineage>
</organism>
<accession>A0A4Q1JTN0</accession>
<dbReference type="AlphaFoldDB" id="A0A4Q1JTN0"/>
<evidence type="ECO:0000313" key="2">
    <source>
        <dbReference type="EMBL" id="RXR03450.1"/>
    </source>
</evidence>
<evidence type="ECO:0000313" key="3">
    <source>
        <dbReference type="Proteomes" id="UP000289784"/>
    </source>
</evidence>
<evidence type="ECO:0000256" key="1">
    <source>
        <dbReference type="SAM" id="SignalP"/>
    </source>
</evidence>
<dbReference type="OrthoDB" id="662138at2"/>
<name>A0A4Q1JTN0_9GAMM</name>
<reference evidence="2 3" key="1">
    <citation type="submission" date="2019-01" db="EMBL/GenBank/DDBJ databases">
        <title>Pseudoxanthomonas composti sp. nov., isolated from compost.</title>
        <authorList>
            <person name="Yang G."/>
        </authorList>
    </citation>
    <scope>NUCLEOTIDE SEQUENCE [LARGE SCALE GENOMIC DNA]</scope>
    <source>
        <strain evidence="2 3">GSS15</strain>
    </source>
</reference>
<dbReference type="RefSeq" id="WP_129471762.1">
    <property type="nucleotide sequence ID" value="NZ_SAWZ01000007.1"/>
</dbReference>
<protein>
    <submittedName>
        <fullName evidence="2">Uncharacterized protein</fullName>
    </submittedName>
</protein>
<gene>
    <name evidence="2" type="ORF">EPA99_13505</name>
</gene>
<comment type="caution">
    <text evidence="2">The sequence shown here is derived from an EMBL/GenBank/DDBJ whole genome shotgun (WGS) entry which is preliminary data.</text>
</comment>
<proteinExistence type="predicted"/>
<feature type="signal peptide" evidence="1">
    <location>
        <begin position="1"/>
        <end position="18"/>
    </location>
</feature>
<sequence>MKRTRSLALLLLAAPVLAQDANPGLMELRSRVTGYASQLPPKGNTPNAAQAKGNPNFTPARLEMMRRFADWIRASYPEPVGAVVEPWFSIYPEKANPRFYMPVSWTTSLRYWTPAYADASHSLSRLKRAQPAASQDISIAANTIPGMEGLGWFDTPTALYVTMAVDTAGNPVDADAARFNAARAEVQRIAGGRLTYVAGAYVHVMLGVDRIPVTPLTRGQALDVAEAGCRRAHEKGDNTDAQLQAQLGVIARTRAKYRGSLDAPASLNAPQFGLDVFSGTGDADYDPFGPGHKGARWPVYTIAPEVYAATRSAKPQWITISFPVGTADAVSANALSAPSARAIWKAMTTRFNFDDVDNLVFHPERMQGRGYTPRPAE</sequence>
<keyword evidence="3" id="KW-1185">Reference proteome</keyword>
<dbReference type="EMBL" id="SAWZ01000007">
    <property type="protein sequence ID" value="RXR03450.1"/>
    <property type="molecule type" value="Genomic_DNA"/>
</dbReference>
<keyword evidence="1" id="KW-0732">Signal</keyword>
<dbReference type="Proteomes" id="UP000289784">
    <property type="component" value="Unassembled WGS sequence"/>
</dbReference>